<keyword evidence="2 8" id="KW-0963">Cytoplasm</keyword>
<dbReference type="InterPro" id="IPR011063">
    <property type="entry name" value="TilS/TtcA_N"/>
</dbReference>
<keyword evidence="4 8" id="KW-0819">tRNA processing</keyword>
<dbReference type="AlphaFoldDB" id="A0A136Q3S8"/>
<dbReference type="Gene3D" id="1.20.59.20">
    <property type="match status" value="1"/>
</dbReference>
<dbReference type="SMART" id="SM00977">
    <property type="entry name" value="TilS_C"/>
    <property type="match status" value="1"/>
</dbReference>
<evidence type="ECO:0000256" key="6">
    <source>
        <dbReference type="ARBA" id="ARBA00022840"/>
    </source>
</evidence>
<evidence type="ECO:0000256" key="2">
    <source>
        <dbReference type="ARBA" id="ARBA00022490"/>
    </source>
</evidence>
<dbReference type="GO" id="GO:0032267">
    <property type="term" value="F:tRNA(Ile)-lysidine synthase activity"/>
    <property type="evidence" value="ECO:0007669"/>
    <property type="project" value="UniProtKB-EC"/>
</dbReference>
<keyword evidence="6 8" id="KW-0067">ATP-binding</keyword>
<organism evidence="10 11">
    <name type="scientific">Christensenella minuta</name>
    <dbReference type="NCBI Taxonomy" id="626937"/>
    <lineage>
        <taxon>Bacteria</taxon>
        <taxon>Bacillati</taxon>
        <taxon>Bacillota</taxon>
        <taxon>Clostridia</taxon>
        <taxon>Christensenellales</taxon>
        <taxon>Christensenellaceae</taxon>
        <taxon>Christensenella</taxon>
    </lineage>
</organism>
<evidence type="ECO:0000256" key="8">
    <source>
        <dbReference type="HAMAP-Rule" id="MF_01161"/>
    </source>
</evidence>
<dbReference type="EMBL" id="LSZW01000062">
    <property type="protein sequence ID" value="KXK65244.1"/>
    <property type="molecule type" value="Genomic_DNA"/>
</dbReference>
<protein>
    <recommendedName>
        <fullName evidence="8">tRNA(Ile)-lysidine synthase</fullName>
        <ecNumber evidence="8">6.3.4.19</ecNumber>
    </recommendedName>
    <alternativeName>
        <fullName evidence="8">tRNA(Ile)-2-lysyl-cytidine synthase</fullName>
    </alternativeName>
    <alternativeName>
        <fullName evidence="8">tRNA(Ile)-lysidine synthetase</fullName>
    </alternativeName>
</protein>
<evidence type="ECO:0000313" key="11">
    <source>
        <dbReference type="Proteomes" id="UP000070366"/>
    </source>
</evidence>
<keyword evidence="3 8" id="KW-0436">Ligase</keyword>
<dbReference type="OrthoDB" id="9807403at2"/>
<feature type="domain" description="Lysidine-tRNA(Ile) synthetase C-terminal" evidence="9">
    <location>
        <begin position="379"/>
        <end position="451"/>
    </location>
</feature>
<dbReference type="RefSeq" id="WP_082771123.1">
    <property type="nucleotide sequence ID" value="NZ_CABMOF010000008.1"/>
</dbReference>
<dbReference type="InterPro" id="IPR014729">
    <property type="entry name" value="Rossmann-like_a/b/a_fold"/>
</dbReference>
<dbReference type="Proteomes" id="UP000070366">
    <property type="component" value="Unassembled WGS sequence"/>
</dbReference>
<dbReference type="HAMAP" id="MF_01161">
    <property type="entry name" value="tRNA_Ile_lys_synt"/>
    <property type="match status" value="1"/>
</dbReference>
<dbReference type="Pfam" id="PF01171">
    <property type="entry name" value="ATP_bind_3"/>
    <property type="match status" value="1"/>
</dbReference>
<dbReference type="Pfam" id="PF11734">
    <property type="entry name" value="TilS_C"/>
    <property type="match status" value="1"/>
</dbReference>
<sequence length="468" mass="52377">MEERVRDFITENGLIGLGQTVGVAVSGGPDSMALLACLRSLVPFFSCSVACVHFEHGIRGQESLDDADFVSRFCEEQGIPFYMSAADVPALAREWGMSEETAAKRAREAYFNTLVENEDVDVIATGHHSDDNAESVLMHILRGSGIDGLKGIAARNGNFIRPLLCVSREDVMEYVRDKGLHYMQDKTNDNAEYTRNFVRNTLLPQIRERINPDVSGALNRLSAIAQEDSSFILGEAERVFPECAKQKGDRVEIEIGHFLGFSPAVEYRIIRLACAKLFVTQDIEKAHVGAVIRLAQKNRTGTRVNLSGGLCAEVEYGTLVICFAARRVNHSFCIVFDIEAKNETPFGDYIVCERAEACDFNNKDPYTAYVDRDKLPAHFMFRTRYTGDRITPLGSGGSKKLKDYFIDKKLTREERERTPLLADGNRIIWAVGHVIGDDYKVDGTTKRILRMNYIRCGNIKEETDRGEG</sequence>
<dbReference type="EC" id="6.3.4.19" evidence="8"/>
<dbReference type="KEGG" id="cmiu:B1H56_08840"/>
<comment type="function">
    <text evidence="8">Ligates lysine onto the cytidine present at position 34 of the AUA codon-specific tRNA(Ile) that contains the anticodon CAU, in an ATP-dependent manner. Cytidine is converted to lysidine, thus changing the amino acid specificity of the tRNA from methionine to isoleucine.</text>
</comment>
<dbReference type="InterPro" id="IPR012796">
    <property type="entry name" value="Lysidine-tRNA-synth_C"/>
</dbReference>
<reference evidence="11" key="1">
    <citation type="submission" date="2016-02" db="EMBL/GenBank/DDBJ databases">
        <authorList>
            <person name="Mitreva M."/>
            <person name="Pepin K.H."/>
            <person name="Mihindukulasuriya K.A."/>
            <person name="Fulton R."/>
            <person name="Fronick C."/>
            <person name="O'Laughlin M."/>
            <person name="Miner T."/>
            <person name="Herter B."/>
            <person name="Rosa B.A."/>
            <person name="Cordes M."/>
            <person name="Tomlinson C."/>
            <person name="Wollam A."/>
            <person name="Palsikar V.B."/>
            <person name="Mardis E.R."/>
            <person name="Wilson R.K."/>
        </authorList>
    </citation>
    <scope>NUCLEOTIDE SEQUENCE [LARGE SCALE GENOMIC DNA]</scope>
    <source>
        <strain evidence="11">DSM 22607</strain>
    </source>
</reference>
<accession>A0A136Q3S8</accession>
<dbReference type="PANTHER" id="PTHR43033:SF1">
    <property type="entry name" value="TRNA(ILE)-LYSIDINE SYNTHASE-RELATED"/>
    <property type="match status" value="1"/>
</dbReference>
<dbReference type="GO" id="GO:0005524">
    <property type="term" value="F:ATP binding"/>
    <property type="evidence" value="ECO:0007669"/>
    <property type="project" value="UniProtKB-UniRule"/>
</dbReference>
<comment type="similarity">
    <text evidence="8">Belongs to the tRNA(Ile)-lysidine synthase family.</text>
</comment>
<gene>
    <name evidence="8" type="primary">tilS</name>
    <name evidence="10" type="ORF">HMPREF3293_01833</name>
</gene>
<dbReference type="GO" id="GO:0006400">
    <property type="term" value="P:tRNA modification"/>
    <property type="evidence" value="ECO:0007669"/>
    <property type="project" value="UniProtKB-UniRule"/>
</dbReference>
<evidence type="ECO:0000256" key="3">
    <source>
        <dbReference type="ARBA" id="ARBA00022598"/>
    </source>
</evidence>
<proteinExistence type="inferred from homology"/>
<dbReference type="PATRIC" id="fig|626937.4.peg.1811"/>
<dbReference type="PANTHER" id="PTHR43033">
    <property type="entry name" value="TRNA(ILE)-LYSIDINE SYNTHASE-RELATED"/>
    <property type="match status" value="1"/>
</dbReference>
<dbReference type="InterPro" id="IPR012094">
    <property type="entry name" value="tRNA_Ile_lys_synt"/>
</dbReference>
<evidence type="ECO:0000256" key="1">
    <source>
        <dbReference type="ARBA" id="ARBA00004496"/>
    </source>
</evidence>
<comment type="domain">
    <text evidence="8">The N-terminal region contains the highly conserved SGGXDS motif, predicted to be a P-loop motif involved in ATP binding.</text>
</comment>
<dbReference type="STRING" id="626937.HMPREF3293_01833"/>
<dbReference type="NCBIfam" id="TIGR02433">
    <property type="entry name" value="lysidine_TilS_C"/>
    <property type="match status" value="1"/>
</dbReference>
<evidence type="ECO:0000256" key="7">
    <source>
        <dbReference type="ARBA" id="ARBA00048539"/>
    </source>
</evidence>
<name>A0A136Q3S8_9FIRM</name>
<dbReference type="SUPFAM" id="SSF52402">
    <property type="entry name" value="Adenine nucleotide alpha hydrolases-like"/>
    <property type="match status" value="1"/>
</dbReference>
<evidence type="ECO:0000256" key="4">
    <source>
        <dbReference type="ARBA" id="ARBA00022694"/>
    </source>
</evidence>
<feature type="binding site" evidence="8">
    <location>
        <begin position="26"/>
        <end position="31"/>
    </location>
    <ligand>
        <name>ATP</name>
        <dbReference type="ChEBI" id="CHEBI:30616"/>
    </ligand>
</feature>
<dbReference type="CDD" id="cd01992">
    <property type="entry name" value="TilS_N"/>
    <property type="match status" value="1"/>
</dbReference>
<keyword evidence="11" id="KW-1185">Reference proteome</keyword>
<dbReference type="InterPro" id="IPR012795">
    <property type="entry name" value="tRNA_Ile_lys_synt_N"/>
</dbReference>
<dbReference type="NCBIfam" id="TIGR02432">
    <property type="entry name" value="lysidine_TilS_N"/>
    <property type="match status" value="1"/>
</dbReference>
<evidence type="ECO:0000256" key="5">
    <source>
        <dbReference type="ARBA" id="ARBA00022741"/>
    </source>
</evidence>
<dbReference type="SUPFAM" id="SSF82829">
    <property type="entry name" value="MesJ substrate recognition domain-like"/>
    <property type="match status" value="1"/>
</dbReference>
<evidence type="ECO:0000259" key="9">
    <source>
        <dbReference type="SMART" id="SM00977"/>
    </source>
</evidence>
<dbReference type="Gene3D" id="3.40.50.620">
    <property type="entry name" value="HUPs"/>
    <property type="match status" value="1"/>
</dbReference>
<comment type="caution">
    <text evidence="10">The sequence shown here is derived from an EMBL/GenBank/DDBJ whole genome shotgun (WGS) entry which is preliminary data.</text>
</comment>
<dbReference type="SUPFAM" id="SSF56037">
    <property type="entry name" value="PheT/TilS domain"/>
    <property type="match status" value="1"/>
</dbReference>
<comment type="catalytic activity">
    <reaction evidence="7 8">
        <text>cytidine(34) in tRNA(Ile2) + L-lysine + ATP = lysidine(34) in tRNA(Ile2) + AMP + diphosphate + H(+)</text>
        <dbReference type="Rhea" id="RHEA:43744"/>
        <dbReference type="Rhea" id="RHEA-COMP:10625"/>
        <dbReference type="Rhea" id="RHEA-COMP:10670"/>
        <dbReference type="ChEBI" id="CHEBI:15378"/>
        <dbReference type="ChEBI" id="CHEBI:30616"/>
        <dbReference type="ChEBI" id="CHEBI:32551"/>
        <dbReference type="ChEBI" id="CHEBI:33019"/>
        <dbReference type="ChEBI" id="CHEBI:82748"/>
        <dbReference type="ChEBI" id="CHEBI:83665"/>
        <dbReference type="ChEBI" id="CHEBI:456215"/>
        <dbReference type="EC" id="6.3.4.19"/>
    </reaction>
</comment>
<keyword evidence="5 8" id="KW-0547">Nucleotide-binding</keyword>
<evidence type="ECO:0000313" key="10">
    <source>
        <dbReference type="EMBL" id="KXK65244.1"/>
    </source>
</evidence>
<comment type="subcellular location">
    <subcellularLocation>
        <location evidence="1 8">Cytoplasm</location>
    </subcellularLocation>
</comment>
<dbReference type="GO" id="GO:0005737">
    <property type="term" value="C:cytoplasm"/>
    <property type="evidence" value="ECO:0007669"/>
    <property type="project" value="UniProtKB-SubCell"/>
</dbReference>